<comment type="caution">
    <text evidence="3">The sequence shown here is derived from an EMBL/GenBank/DDBJ whole genome shotgun (WGS) entry which is preliminary data.</text>
</comment>
<keyword evidence="2" id="KW-0812">Transmembrane</keyword>
<feature type="region of interest" description="Disordered" evidence="1">
    <location>
        <begin position="248"/>
        <end position="269"/>
    </location>
</feature>
<feature type="transmembrane region" description="Helical" evidence="2">
    <location>
        <begin position="7"/>
        <end position="26"/>
    </location>
</feature>
<keyword evidence="2" id="KW-0472">Membrane</keyword>
<feature type="region of interest" description="Disordered" evidence="1">
    <location>
        <begin position="196"/>
        <end position="224"/>
    </location>
</feature>
<dbReference type="OrthoDB" id="5900544at2759"/>
<feature type="compositionally biased region" description="Basic residues" evidence="1">
    <location>
        <begin position="256"/>
        <end position="269"/>
    </location>
</feature>
<evidence type="ECO:0000256" key="2">
    <source>
        <dbReference type="SAM" id="Phobius"/>
    </source>
</evidence>
<dbReference type="AlphaFoldDB" id="A0A6V7UTK2"/>
<sequence length="393" mass="45581">MLKGINFVIFIYTTRFFKSTFIYLLLFSNYSFSLPPISPRFLHFTVQIQQEWLTDHNIRILAVFENLNNEKPKNWQMAIQLFGQNKNQKIPFITLLNITKGDKIENNLINSENMPPCLIDNKLEENIQIEVELSQFFLYLRAKNAEKYVLPEALLDSAELRVFFVRILYGNNKNVSKEKEESVCQLKSELEYKETSRFSLPSTTPHPIQTTPTTTTISTTKQPPLPPLPVDIFSNSILLNEPEEEELNLNYPTKGPYKRTRSKLPRRSTKAAQSYLSADHYVQKSKNSKQSRRMFPPPLQTPSWPLEGNNNNNQITSTTTPAYIDIIRDRQLYEEVQRSKTMEINSRWSLTFLIFVVLISVLISISATFALIMFVLLQCRPKTKKTLLISHSS</sequence>
<proteinExistence type="predicted"/>
<organism evidence="3 4">
    <name type="scientific">Meloidogyne enterolobii</name>
    <name type="common">Root-knot nematode worm</name>
    <name type="synonym">Meloidogyne mayaguensis</name>
    <dbReference type="NCBI Taxonomy" id="390850"/>
    <lineage>
        <taxon>Eukaryota</taxon>
        <taxon>Metazoa</taxon>
        <taxon>Ecdysozoa</taxon>
        <taxon>Nematoda</taxon>
        <taxon>Chromadorea</taxon>
        <taxon>Rhabditida</taxon>
        <taxon>Tylenchina</taxon>
        <taxon>Tylenchomorpha</taxon>
        <taxon>Tylenchoidea</taxon>
        <taxon>Meloidogynidae</taxon>
        <taxon>Meloidogyninae</taxon>
        <taxon>Meloidogyne</taxon>
    </lineage>
</organism>
<evidence type="ECO:0000313" key="3">
    <source>
        <dbReference type="EMBL" id="CAD2164016.1"/>
    </source>
</evidence>
<feature type="transmembrane region" description="Helical" evidence="2">
    <location>
        <begin position="348"/>
        <end position="377"/>
    </location>
</feature>
<dbReference type="Proteomes" id="UP000580250">
    <property type="component" value="Unassembled WGS sequence"/>
</dbReference>
<feature type="compositionally biased region" description="Low complexity" evidence="1">
    <location>
        <begin position="201"/>
        <end position="222"/>
    </location>
</feature>
<evidence type="ECO:0000313" key="4">
    <source>
        <dbReference type="Proteomes" id="UP000580250"/>
    </source>
</evidence>
<gene>
    <name evidence="3" type="ORF">MENT_LOCUS16341</name>
</gene>
<protein>
    <submittedName>
        <fullName evidence="3">Uncharacterized protein</fullName>
    </submittedName>
</protein>
<reference evidence="3 4" key="1">
    <citation type="submission" date="2020-08" db="EMBL/GenBank/DDBJ databases">
        <authorList>
            <person name="Koutsovoulos G."/>
            <person name="Danchin GJ E."/>
        </authorList>
    </citation>
    <scope>NUCLEOTIDE SEQUENCE [LARGE SCALE GENOMIC DNA]</scope>
</reference>
<feature type="region of interest" description="Disordered" evidence="1">
    <location>
        <begin position="282"/>
        <end position="317"/>
    </location>
</feature>
<dbReference type="EMBL" id="CAJEWN010000101">
    <property type="protein sequence ID" value="CAD2164016.1"/>
    <property type="molecule type" value="Genomic_DNA"/>
</dbReference>
<evidence type="ECO:0000256" key="1">
    <source>
        <dbReference type="SAM" id="MobiDB-lite"/>
    </source>
</evidence>
<keyword evidence="2" id="KW-1133">Transmembrane helix</keyword>
<name>A0A6V7UTK2_MELEN</name>
<accession>A0A6V7UTK2</accession>